<dbReference type="InterPro" id="IPR001650">
    <property type="entry name" value="Helicase_C-like"/>
</dbReference>
<dbReference type="InterPro" id="IPR050474">
    <property type="entry name" value="Hel308_SKI2-like"/>
</dbReference>
<name>A0A087LY37_9HYPH</name>
<dbReference type="Pfam" id="PF00270">
    <property type="entry name" value="DEAD"/>
    <property type="match status" value="1"/>
</dbReference>
<reference evidence="7 8" key="1">
    <citation type="submission" date="2014-08" db="EMBL/GenBank/DDBJ databases">
        <authorList>
            <person name="Hassan Y.I."/>
            <person name="Lepp D."/>
            <person name="Zhou T."/>
        </authorList>
    </citation>
    <scope>NUCLEOTIDE SEQUENCE [LARGE SCALE GENOMIC DNA]</scope>
    <source>
        <strain evidence="7 8">IFO13584</strain>
    </source>
</reference>
<feature type="domain" description="Helicase C-terminal" evidence="6">
    <location>
        <begin position="613"/>
        <end position="791"/>
    </location>
</feature>
<organism evidence="7 8">
    <name type="scientific">Devosia riboflavina</name>
    <dbReference type="NCBI Taxonomy" id="46914"/>
    <lineage>
        <taxon>Bacteria</taxon>
        <taxon>Pseudomonadati</taxon>
        <taxon>Pseudomonadota</taxon>
        <taxon>Alphaproteobacteria</taxon>
        <taxon>Hyphomicrobiales</taxon>
        <taxon>Devosiaceae</taxon>
        <taxon>Devosia</taxon>
    </lineage>
</organism>
<dbReference type="AlphaFoldDB" id="A0A087LY37"/>
<dbReference type="InterPro" id="IPR011545">
    <property type="entry name" value="DEAD/DEAH_box_helicase_dom"/>
</dbReference>
<dbReference type="SMART" id="SM00490">
    <property type="entry name" value="HELICc"/>
    <property type="match status" value="1"/>
</dbReference>
<accession>A0A087LY37</accession>
<dbReference type="GO" id="GO:0005524">
    <property type="term" value="F:ATP binding"/>
    <property type="evidence" value="ECO:0007669"/>
    <property type="project" value="UniProtKB-KW"/>
</dbReference>
<dbReference type="GO" id="GO:0016787">
    <property type="term" value="F:hydrolase activity"/>
    <property type="evidence" value="ECO:0007669"/>
    <property type="project" value="UniProtKB-KW"/>
</dbReference>
<evidence type="ECO:0000313" key="8">
    <source>
        <dbReference type="Proteomes" id="UP000028981"/>
    </source>
</evidence>
<evidence type="ECO:0000259" key="5">
    <source>
        <dbReference type="PROSITE" id="PS51192"/>
    </source>
</evidence>
<keyword evidence="3" id="KW-0347">Helicase</keyword>
<evidence type="ECO:0000259" key="6">
    <source>
        <dbReference type="PROSITE" id="PS51194"/>
    </source>
</evidence>
<dbReference type="GO" id="GO:0004386">
    <property type="term" value="F:helicase activity"/>
    <property type="evidence" value="ECO:0007669"/>
    <property type="project" value="UniProtKB-KW"/>
</dbReference>
<evidence type="ECO:0000313" key="7">
    <source>
        <dbReference type="EMBL" id="KFL29540.1"/>
    </source>
</evidence>
<keyword evidence="8" id="KW-1185">Reference proteome</keyword>
<evidence type="ECO:0008006" key="9">
    <source>
        <dbReference type="Google" id="ProtNLM"/>
    </source>
</evidence>
<dbReference type="PROSITE" id="PS51192">
    <property type="entry name" value="HELICASE_ATP_BIND_1"/>
    <property type="match status" value="1"/>
</dbReference>
<dbReference type="SMART" id="SM00487">
    <property type="entry name" value="DEXDc"/>
    <property type="match status" value="1"/>
</dbReference>
<dbReference type="Gene3D" id="3.40.50.300">
    <property type="entry name" value="P-loop containing nucleotide triphosphate hydrolases"/>
    <property type="match status" value="2"/>
</dbReference>
<protein>
    <recommendedName>
        <fullName evidence="9">Helicase</fullName>
    </recommendedName>
</protein>
<dbReference type="GO" id="GO:0003676">
    <property type="term" value="F:nucleic acid binding"/>
    <property type="evidence" value="ECO:0007669"/>
    <property type="project" value="InterPro"/>
</dbReference>
<evidence type="ECO:0000256" key="2">
    <source>
        <dbReference type="ARBA" id="ARBA00022801"/>
    </source>
</evidence>
<evidence type="ECO:0000256" key="4">
    <source>
        <dbReference type="ARBA" id="ARBA00022840"/>
    </source>
</evidence>
<dbReference type="RefSeq" id="WP_035086262.1">
    <property type="nucleotide sequence ID" value="NZ_JQGC01000024.1"/>
</dbReference>
<dbReference type="EMBL" id="JQGC01000024">
    <property type="protein sequence ID" value="KFL29540.1"/>
    <property type="molecule type" value="Genomic_DNA"/>
</dbReference>
<dbReference type="InterPro" id="IPR027417">
    <property type="entry name" value="P-loop_NTPase"/>
</dbReference>
<dbReference type="PROSITE" id="PS51194">
    <property type="entry name" value="HELICASE_CTER"/>
    <property type="match status" value="1"/>
</dbReference>
<dbReference type="Proteomes" id="UP000028981">
    <property type="component" value="Unassembled WGS sequence"/>
</dbReference>
<evidence type="ECO:0000256" key="1">
    <source>
        <dbReference type="ARBA" id="ARBA00022741"/>
    </source>
</evidence>
<comment type="caution">
    <text evidence="7">The sequence shown here is derived from an EMBL/GenBank/DDBJ whole genome shotgun (WGS) entry which is preliminary data.</text>
</comment>
<proteinExistence type="predicted"/>
<dbReference type="STRING" id="46914.JP75_20430"/>
<feature type="domain" description="Helicase ATP-binding" evidence="5">
    <location>
        <begin position="308"/>
        <end position="478"/>
    </location>
</feature>
<keyword evidence="4" id="KW-0067">ATP-binding</keyword>
<dbReference type="PANTHER" id="PTHR47961:SF6">
    <property type="entry name" value="DNA-DIRECTED DNA POLYMERASE"/>
    <property type="match status" value="1"/>
</dbReference>
<dbReference type="InterPro" id="IPR014001">
    <property type="entry name" value="Helicase_ATP-bd"/>
</dbReference>
<evidence type="ECO:0000256" key="3">
    <source>
        <dbReference type="ARBA" id="ARBA00022806"/>
    </source>
</evidence>
<dbReference type="SUPFAM" id="SSF52540">
    <property type="entry name" value="P-loop containing nucleoside triphosphate hydrolases"/>
    <property type="match status" value="1"/>
</dbReference>
<dbReference type="Pfam" id="PF00271">
    <property type="entry name" value="Helicase_C"/>
    <property type="match status" value="1"/>
</dbReference>
<dbReference type="PANTHER" id="PTHR47961">
    <property type="entry name" value="DNA POLYMERASE THETA, PUTATIVE (AFU_ORTHOLOGUE AFUA_1G05260)-RELATED"/>
    <property type="match status" value="1"/>
</dbReference>
<sequence>MFDEITSRIISSSPALTGLDLDALPKRLTEAYADIVTARITLRQAGSGASARLSETVSELRRLAAAHEAHVALHPDYQTRVAAAFVAASAHQAVLLAKSESERNASFLSGSGIAPEVSASLLFLAADAHADAAECAKRIVVDGGSEGTVIGRLLTSIRLLCQGRLDAVRQLDIPTPTSEERAERAIEFLYLELYKGVQSLSARILSRIDVPVAAGGIEPASNTFNRVRELSSADLSDAVADHAIFSTFSGPSHLANLLLAVDRDLGGSALARTPPPKGVDGNSWWNILRRMARKRPYLWRNHRDAIASGYLEPGISAAISFPTGGGKSTLAELKVAASLLRKKKVVFLVPTHALVDQTTRALKETFSDFEIIGDVEDETSAAELIELPEVIVTTPERCLMILSSQPEAFTDLGLVAFDECHLLHPREIEKSRRSVDSMLAVLNLAAAAKGADFLLLSAMMKNAEEISGWIAMLTERPCLPLNIAWKPTRQVRGCVVYSSSAIDSLNDVLAAARLDHPKTNNLPVKIARTLNARPYGFFSLRQTWASQDRNDYALLSLFQDEHRLSTGKGTRGWYLTPNGNHTGAILAASSSKGGMKTLLFVQTVPWAESAAAEVRQELSAPPVLLTDEEAATIKLAEEEMGGRQYLYTPLDEEGALLGRAVTHHSMLLREERSVHESLFKRNSGVNVLVATSTVAQGMNFPAEVVLISGDSRFDPSENKLAQLEAHELLNAAGRAGRAGESSQGLVLVVPSRVVSFDDKTNLISSHWMTLQSIFSQSDQCLDIEDPLTRLLDDIHAGTFGSGMPAYLLSRLPHVENDDPKGDQKFQTLLRGSFAAFKAKARGDDSWVTTRIETARAARKSMVPDGNPTWLESVAGLTGVPVAVLQELNALFPDEGLEIETMEAIDRIFSWLEKNPLHLFSLVRPENVDDLFGTSYEKLDSDIDRANMALPVIHELLRLWMMGLPLSSLEAIYPDRPDTSRCKHARHFSLRLVPDLAFAAGLPGRLVTARRQMDPNSLPIGLILETLGTCVKEGADSPEVLSARIALGRGISRPAARARYEELAGLFAPREADETFEETLHRFRQARVLEGFSSLED</sequence>
<keyword evidence="1" id="KW-0547">Nucleotide-binding</keyword>
<dbReference type="OrthoDB" id="9815222at2"/>
<gene>
    <name evidence="7" type="ORF">JP75_20430</name>
</gene>
<keyword evidence="2" id="KW-0378">Hydrolase</keyword>